<keyword evidence="3" id="KW-1185">Reference proteome</keyword>
<dbReference type="Proteomes" id="UP001172673">
    <property type="component" value="Unassembled WGS sequence"/>
</dbReference>
<proteinExistence type="predicted"/>
<evidence type="ECO:0000313" key="2">
    <source>
        <dbReference type="EMBL" id="KAJ9614079.1"/>
    </source>
</evidence>
<protein>
    <submittedName>
        <fullName evidence="2">Uncharacterized protein</fullName>
    </submittedName>
</protein>
<name>A0AA39CMV0_9EURO</name>
<evidence type="ECO:0000256" key="1">
    <source>
        <dbReference type="SAM" id="MobiDB-lite"/>
    </source>
</evidence>
<gene>
    <name evidence="2" type="ORF">H2200_002215</name>
</gene>
<dbReference type="EMBL" id="JAPDRK010000003">
    <property type="protein sequence ID" value="KAJ9614079.1"/>
    <property type="molecule type" value="Genomic_DNA"/>
</dbReference>
<evidence type="ECO:0000313" key="3">
    <source>
        <dbReference type="Proteomes" id="UP001172673"/>
    </source>
</evidence>
<dbReference type="AlphaFoldDB" id="A0AA39CMV0"/>
<comment type="caution">
    <text evidence="2">The sequence shown here is derived from an EMBL/GenBank/DDBJ whole genome shotgun (WGS) entry which is preliminary data.</text>
</comment>
<sequence>MAPNPLNYLRLLKSHWAEAHETFTSEKGRIGLPDDADEIESQPHKASERASATNKGRWICHNHSVFAIKSLIASGPNQYCRVCGHLFCPLCQEASNSESHIRWYESQDDTPEGYKRPWNTFNQP</sequence>
<feature type="region of interest" description="Disordered" evidence="1">
    <location>
        <begin position="27"/>
        <end position="52"/>
    </location>
</feature>
<accession>A0AA39CMV0</accession>
<reference evidence="2" key="1">
    <citation type="submission" date="2022-10" db="EMBL/GenBank/DDBJ databases">
        <title>Culturing micro-colonial fungi from biological soil crusts in the Mojave desert and describing Neophaeococcomyces mojavensis, and introducing the new genera and species Taxawa tesnikishii.</title>
        <authorList>
            <person name="Kurbessoian T."/>
            <person name="Stajich J.E."/>
        </authorList>
    </citation>
    <scope>NUCLEOTIDE SEQUENCE</scope>
    <source>
        <strain evidence="2">TK_41</strain>
    </source>
</reference>
<organism evidence="2 3">
    <name type="scientific">Cladophialophora chaetospira</name>
    <dbReference type="NCBI Taxonomy" id="386627"/>
    <lineage>
        <taxon>Eukaryota</taxon>
        <taxon>Fungi</taxon>
        <taxon>Dikarya</taxon>
        <taxon>Ascomycota</taxon>
        <taxon>Pezizomycotina</taxon>
        <taxon>Eurotiomycetes</taxon>
        <taxon>Chaetothyriomycetidae</taxon>
        <taxon>Chaetothyriales</taxon>
        <taxon>Herpotrichiellaceae</taxon>
        <taxon>Cladophialophora</taxon>
    </lineage>
</organism>